<evidence type="ECO:0000256" key="1">
    <source>
        <dbReference type="SAM" id="MobiDB-lite"/>
    </source>
</evidence>
<evidence type="ECO:0000313" key="3">
    <source>
        <dbReference type="Proteomes" id="UP001609376"/>
    </source>
</evidence>
<protein>
    <submittedName>
        <fullName evidence="2">Uncharacterized protein</fullName>
    </submittedName>
</protein>
<feature type="region of interest" description="Disordered" evidence="1">
    <location>
        <begin position="1"/>
        <end position="50"/>
    </location>
</feature>
<sequence length="50" mass="6148">MTQDPDPKHSAQGKRKRRDRQQIAEQAKRARRHERRDSKQKLKHQSMREQ</sequence>
<keyword evidence="3" id="KW-1185">Reference proteome</keyword>
<dbReference type="EMBL" id="JBIMPR010000003">
    <property type="protein sequence ID" value="MFH5773576.1"/>
    <property type="molecule type" value="Genomic_DNA"/>
</dbReference>
<comment type="caution">
    <text evidence="2">The sequence shown here is derived from an EMBL/GenBank/DDBJ whole genome shotgun (WGS) entry which is preliminary data.</text>
</comment>
<accession>A0ABW7LGX6</accession>
<feature type="compositionally biased region" description="Basic and acidic residues" evidence="1">
    <location>
        <begin position="35"/>
        <end position="50"/>
    </location>
</feature>
<gene>
    <name evidence="2" type="ORF">ACHFJ0_04935</name>
</gene>
<dbReference type="RefSeq" id="WP_395132434.1">
    <property type="nucleotide sequence ID" value="NZ_JBIMPR010000003.1"/>
</dbReference>
<proteinExistence type="predicted"/>
<organism evidence="2 3">
    <name type="scientific">Paracoccus broussonetiae subsp. drimophilus</name>
    <dbReference type="NCBI Taxonomy" id="3373869"/>
    <lineage>
        <taxon>Bacteria</taxon>
        <taxon>Pseudomonadati</taxon>
        <taxon>Pseudomonadota</taxon>
        <taxon>Alphaproteobacteria</taxon>
        <taxon>Rhodobacterales</taxon>
        <taxon>Paracoccaceae</taxon>
        <taxon>Paracoccus</taxon>
        <taxon>Paracoccus broussonetiae</taxon>
    </lineage>
</organism>
<name>A0ABW7LGX6_9RHOB</name>
<evidence type="ECO:0000313" key="2">
    <source>
        <dbReference type="EMBL" id="MFH5773576.1"/>
    </source>
</evidence>
<dbReference type="Proteomes" id="UP001609376">
    <property type="component" value="Unassembled WGS sequence"/>
</dbReference>
<reference evidence="2 3" key="1">
    <citation type="submission" date="2024-10" db="EMBL/GenBank/DDBJ databases">
        <title>Paracoccus drimophilus sp. nov., a novel bacterium from corn roots in Hunan.</title>
        <authorList>
            <person name="Li X."/>
        </authorList>
    </citation>
    <scope>NUCLEOTIDE SEQUENCE [LARGE SCALE GENOMIC DNA]</scope>
    <source>
        <strain evidence="2 3">NGMCC 1.201697</strain>
    </source>
</reference>